<gene>
    <name evidence="1" type="ORF">DL764_000240</name>
</gene>
<evidence type="ECO:0000313" key="2">
    <source>
        <dbReference type="Proteomes" id="UP000293360"/>
    </source>
</evidence>
<protein>
    <submittedName>
        <fullName evidence="1">Uncharacterized protein</fullName>
    </submittedName>
</protein>
<organism evidence="1 2">
    <name type="scientific">Monosporascus ibericus</name>
    <dbReference type="NCBI Taxonomy" id="155417"/>
    <lineage>
        <taxon>Eukaryota</taxon>
        <taxon>Fungi</taxon>
        <taxon>Dikarya</taxon>
        <taxon>Ascomycota</taxon>
        <taxon>Pezizomycotina</taxon>
        <taxon>Sordariomycetes</taxon>
        <taxon>Xylariomycetidae</taxon>
        <taxon>Xylariales</taxon>
        <taxon>Xylariales incertae sedis</taxon>
        <taxon>Monosporascus</taxon>
    </lineage>
</organism>
<accession>A0A4Q4TW08</accession>
<dbReference type="STRING" id="155417.A0A4Q4TW08"/>
<reference evidence="1 2" key="1">
    <citation type="submission" date="2018-06" db="EMBL/GenBank/DDBJ databases">
        <title>Complete Genomes of Monosporascus.</title>
        <authorList>
            <person name="Robinson A.J."/>
            <person name="Natvig D.O."/>
        </authorList>
    </citation>
    <scope>NUCLEOTIDE SEQUENCE [LARGE SCALE GENOMIC DNA]</scope>
    <source>
        <strain evidence="1 2">CBS 110550</strain>
    </source>
</reference>
<dbReference type="InterPro" id="IPR036318">
    <property type="entry name" value="FAD-bd_PCMH-like_sf"/>
</dbReference>
<name>A0A4Q4TW08_9PEZI</name>
<comment type="caution">
    <text evidence="1">The sequence shown here is derived from an EMBL/GenBank/DDBJ whole genome shotgun (WGS) entry which is preliminary data.</text>
</comment>
<dbReference type="Proteomes" id="UP000293360">
    <property type="component" value="Unassembled WGS sequence"/>
</dbReference>
<dbReference type="EMBL" id="QJNU01000007">
    <property type="protein sequence ID" value="RYP11082.1"/>
    <property type="molecule type" value="Genomic_DNA"/>
</dbReference>
<dbReference type="InterPro" id="IPR016169">
    <property type="entry name" value="FAD-bd_PCMH_sub2"/>
</dbReference>
<dbReference type="Gene3D" id="3.30.465.10">
    <property type="match status" value="1"/>
</dbReference>
<dbReference type="AlphaFoldDB" id="A0A4Q4TW08"/>
<keyword evidence="2" id="KW-1185">Reference proteome</keyword>
<dbReference type="GO" id="GO:0050660">
    <property type="term" value="F:flavin adenine dinucleotide binding"/>
    <property type="evidence" value="ECO:0007669"/>
    <property type="project" value="InterPro"/>
</dbReference>
<evidence type="ECO:0000313" key="1">
    <source>
        <dbReference type="EMBL" id="RYP11082.1"/>
    </source>
</evidence>
<sequence length="186" mass="20368">MGIQHPLQHPYIARRFSQSGRHDPLTTRFGLGSDQVLEWEVVTATGKHFVASLTEKEVFYWALSGGGGTYAAVLSTTVTAHADFKVASANPVFTNAGILDDEFYDVIKTLLMSLPTTLDAGIWSVWQLSPGLFVLIPILEPELRQVVLQALLQPTLASLNAKGISYSKKDSGRITYTEEANDEDSL</sequence>
<dbReference type="OrthoDB" id="9983560at2759"/>
<dbReference type="SUPFAM" id="SSF56176">
    <property type="entry name" value="FAD-binding/transporter-associated domain-like"/>
    <property type="match status" value="1"/>
</dbReference>
<proteinExistence type="predicted"/>